<organism evidence="1 2">
    <name type="scientific">Massilia phyllostachyos</name>
    <dbReference type="NCBI Taxonomy" id="2898585"/>
    <lineage>
        <taxon>Bacteria</taxon>
        <taxon>Pseudomonadati</taxon>
        <taxon>Pseudomonadota</taxon>
        <taxon>Betaproteobacteria</taxon>
        <taxon>Burkholderiales</taxon>
        <taxon>Oxalobacteraceae</taxon>
        <taxon>Telluria group</taxon>
        <taxon>Massilia</taxon>
    </lineage>
</organism>
<evidence type="ECO:0000313" key="1">
    <source>
        <dbReference type="EMBL" id="MCD2518991.1"/>
    </source>
</evidence>
<dbReference type="Proteomes" id="UP001179361">
    <property type="component" value="Unassembled WGS sequence"/>
</dbReference>
<evidence type="ECO:0000313" key="2">
    <source>
        <dbReference type="Proteomes" id="UP001179361"/>
    </source>
</evidence>
<keyword evidence="2" id="KW-1185">Reference proteome</keyword>
<protein>
    <submittedName>
        <fullName evidence="1">Uncharacterized protein</fullName>
    </submittedName>
</protein>
<reference evidence="1" key="1">
    <citation type="submission" date="2021-11" db="EMBL/GenBank/DDBJ databases">
        <title>The complete genome of Massilia sp sp. G4R7.</title>
        <authorList>
            <person name="Liu L."/>
            <person name="Yue J."/>
            <person name="Yuan J."/>
            <person name="Yang F."/>
            <person name="Li L."/>
        </authorList>
    </citation>
    <scope>NUCLEOTIDE SEQUENCE</scope>
    <source>
        <strain evidence="1">G4R7</strain>
    </source>
</reference>
<dbReference type="RefSeq" id="WP_231060268.1">
    <property type="nucleotide sequence ID" value="NZ_JAJNOC010000010.1"/>
</dbReference>
<dbReference type="EMBL" id="JAJNOC010000010">
    <property type="protein sequence ID" value="MCD2518991.1"/>
    <property type="molecule type" value="Genomic_DNA"/>
</dbReference>
<accession>A0ABS8QB74</accession>
<name>A0ABS8QB74_9BURK</name>
<gene>
    <name evidence="1" type="ORF">LQ564_22065</name>
</gene>
<comment type="caution">
    <text evidence="1">The sequence shown here is derived from an EMBL/GenBank/DDBJ whole genome shotgun (WGS) entry which is preliminary data.</text>
</comment>
<sequence length="263" mass="29066">MPASYKLIFRISFGHAFFADGILRDLRMVPVPVCFDKLRRAGLELRAQEDGIAVYGDEKAIARLRLHIGAAGRSLGMAFQVFFTDPHFFEYTAPSWPSGKLLFLDTADSVTDDSGRRIVHATPFVEASAFLERDHARLTPILGERVLAPTPAMVIQVDLSAALLDVVDARQRHFHIRFDAASGHWNDGKQGSGDARPDDDPARDITFRHFAGVNIADRRRAHLFLAKGAIQMREVSPPRLRLRPAPHEALKAPANRMAAAGVG</sequence>
<proteinExistence type="predicted"/>